<dbReference type="PROSITE" id="PS00478">
    <property type="entry name" value="LIM_DOMAIN_1"/>
    <property type="match status" value="1"/>
</dbReference>
<sequence length="610" mass="69556">MGLGNVLDPVVTFFDRTTFAVPDEYFRVQGASLALDTATVTTKLPGSSSNTKFYLLLNEGLNCFNRFVNTRYKYDSYSGYTFDTRTRSLETLKRPLASKPVSFFMSAYGKLYNIASPVCFIKMPDTLFERYNPNSESWESLPHFEYSRDKAHMDITGYAVCYGCILVSLGRSRVELMVFNIDSNTWHQVNIARSDAYYCGFRGRAVVVDNTIYALSIQCGKVIGFSLMIYSEDDGRIIYFLEKPVFFPGFKSRVKEDLKYGHGFNPTEYLVHLGKLEFCLLQAAATCREDESQELFVTTFKIVHDGTMHIRTLYSSVCDLRIKGYGLFDINFSFTPECRDLEPRKEEIFQMTRKKETAKNNAASDSKVHDVGIEGSDRFMLLPRKLVLGKYPFKFDVSRLAVIPSTLHLMVAVFGLCLFFLLGQQIIRTTQKCKACEKTVYLVDQLTADNKIYHKACFRCHHCKGTLKLSNYSSFEGVLYCKPHFDQLFKMTGSLDKSFEGIPKTVRERSDQTNSKVSNLFAGTQDKCVACKKTVYPIEKVAVDGTSYHKPCFRCSHGGCVISPSNYVAHEHRLYCRHHHSQLFKEKGNFSQLSKHDEVKEVTENTDAEA</sequence>
<evidence type="ECO:0000313" key="12">
    <source>
        <dbReference type="Proteomes" id="UP000290289"/>
    </source>
</evidence>
<evidence type="ECO:0000256" key="1">
    <source>
        <dbReference type="ARBA" id="ARBA00004245"/>
    </source>
</evidence>
<reference evidence="11 12" key="1">
    <citation type="submission" date="2018-10" db="EMBL/GenBank/DDBJ databases">
        <title>A high-quality apple genome assembly.</title>
        <authorList>
            <person name="Hu J."/>
        </authorList>
    </citation>
    <scope>NUCLEOTIDE SEQUENCE [LARGE SCALE GENOMIC DNA]</scope>
    <source>
        <strain evidence="12">cv. HFTH1</strain>
        <tissue evidence="11">Young leaf</tissue>
    </source>
</reference>
<dbReference type="GO" id="GO:0051017">
    <property type="term" value="P:actin filament bundle assembly"/>
    <property type="evidence" value="ECO:0007669"/>
    <property type="project" value="UniProtKB-ARBA"/>
</dbReference>
<feature type="transmembrane region" description="Helical" evidence="9">
    <location>
        <begin position="400"/>
        <end position="422"/>
    </location>
</feature>
<evidence type="ECO:0000256" key="9">
    <source>
        <dbReference type="SAM" id="Phobius"/>
    </source>
</evidence>
<evidence type="ECO:0000313" key="11">
    <source>
        <dbReference type="EMBL" id="RXH96255.1"/>
    </source>
</evidence>
<name>A0A498JMF7_MALDO</name>
<evidence type="ECO:0000256" key="3">
    <source>
        <dbReference type="ARBA" id="ARBA00022723"/>
    </source>
</evidence>
<organism evidence="11 12">
    <name type="scientific">Malus domestica</name>
    <name type="common">Apple</name>
    <name type="synonym">Pyrus malus</name>
    <dbReference type="NCBI Taxonomy" id="3750"/>
    <lineage>
        <taxon>Eukaryota</taxon>
        <taxon>Viridiplantae</taxon>
        <taxon>Streptophyta</taxon>
        <taxon>Embryophyta</taxon>
        <taxon>Tracheophyta</taxon>
        <taxon>Spermatophyta</taxon>
        <taxon>Magnoliopsida</taxon>
        <taxon>eudicotyledons</taxon>
        <taxon>Gunneridae</taxon>
        <taxon>Pentapetalae</taxon>
        <taxon>rosids</taxon>
        <taxon>fabids</taxon>
        <taxon>Rosales</taxon>
        <taxon>Rosaceae</taxon>
        <taxon>Amygdaloideae</taxon>
        <taxon>Maleae</taxon>
        <taxon>Malus</taxon>
    </lineage>
</organism>
<dbReference type="Gene3D" id="2.10.110.10">
    <property type="entry name" value="Cysteine Rich Protein"/>
    <property type="match status" value="2"/>
</dbReference>
<dbReference type="GO" id="GO:0051015">
    <property type="term" value="F:actin filament binding"/>
    <property type="evidence" value="ECO:0007669"/>
    <property type="project" value="UniProtKB-ARBA"/>
</dbReference>
<dbReference type="FunFam" id="2.10.110.10:FF:000002">
    <property type="entry name" value="LIM domain and actin-binding 1"/>
    <property type="match status" value="2"/>
</dbReference>
<evidence type="ECO:0000256" key="2">
    <source>
        <dbReference type="ARBA" id="ARBA00011385"/>
    </source>
</evidence>
<dbReference type="CDD" id="cd09441">
    <property type="entry name" value="LIM2_SF3"/>
    <property type="match status" value="1"/>
</dbReference>
<dbReference type="Gene3D" id="2.120.10.80">
    <property type="entry name" value="Kelch-type beta propeller"/>
    <property type="match status" value="1"/>
</dbReference>
<dbReference type="SMART" id="SM00132">
    <property type="entry name" value="LIM"/>
    <property type="match status" value="2"/>
</dbReference>
<gene>
    <name evidence="11" type="ORF">DVH24_008759</name>
</gene>
<dbReference type="Pfam" id="PF00412">
    <property type="entry name" value="LIM"/>
    <property type="match status" value="2"/>
</dbReference>
<evidence type="ECO:0000259" key="10">
    <source>
        <dbReference type="PROSITE" id="PS50023"/>
    </source>
</evidence>
<dbReference type="EMBL" id="RDQH01000332">
    <property type="protein sequence ID" value="RXH96255.1"/>
    <property type="molecule type" value="Genomic_DNA"/>
</dbReference>
<proteinExistence type="predicted"/>
<keyword evidence="9" id="KW-0812">Transmembrane</keyword>
<accession>A0A498JMF7</accession>
<keyword evidence="7" id="KW-0206">Cytoskeleton</keyword>
<evidence type="ECO:0000256" key="5">
    <source>
        <dbReference type="ARBA" id="ARBA00023038"/>
    </source>
</evidence>
<keyword evidence="5 8" id="KW-0440">LIM domain</keyword>
<comment type="caution">
    <text evidence="11">The sequence shown here is derived from an EMBL/GenBank/DDBJ whole genome shotgun (WGS) entry which is preliminary data.</text>
</comment>
<dbReference type="SUPFAM" id="SSF117281">
    <property type="entry name" value="Kelch motif"/>
    <property type="match status" value="1"/>
</dbReference>
<feature type="domain" description="LIM zinc-binding" evidence="10">
    <location>
        <begin position="431"/>
        <end position="491"/>
    </location>
</feature>
<evidence type="ECO:0000256" key="6">
    <source>
        <dbReference type="ARBA" id="ARBA00023203"/>
    </source>
</evidence>
<keyword evidence="9" id="KW-1133">Transmembrane helix</keyword>
<keyword evidence="7" id="KW-0963">Cytoplasm</keyword>
<keyword evidence="3 8" id="KW-0479">Metal-binding</keyword>
<dbReference type="PROSITE" id="PS50023">
    <property type="entry name" value="LIM_DOMAIN_2"/>
    <property type="match status" value="2"/>
</dbReference>
<evidence type="ECO:0000256" key="7">
    <source>
        <dbReference type="ARBA" id="ARBA00023212"/>
    </source>
</evidence>
<feature type="domain" description="LIM zinc-binding" evidence="10">
    <location>
        <begin position="526"/>
        <end position="586"/>
    </location>
</feature>
<dbReference type="GO" id="GO:0005856">
    <property type="term" value="C:cytoskeleton"/>
    <property type="evidence" value="ECO:0007669"/>
    <property type="project" value="UniProtKB-SubCell"/>
</dbReference>
<evidence type="ECO:0000256" key="8">
    <source>
        <dbReference type="PROSITE-ProRule" id="PRU00125"/>
    </source>
</evidence>
<dbReference type="Proteomes" id="UP000290289">
    <property type="component" value="Chromosome 6"/>
</dbReference>
<keyword evidence="6" id="KW-0009">Actin-binding</keyword>
<keyword evidence="12" id="KW-1185">Reference proteome</keyword>
<keyword evidence="9" id="KW-0472">Membrane</keyword>
<comment type="subcellular location">
    <subcellularLocation>
        <location evidence="1">Cytoplasm</location>
        <location evidence="1">Cytoskeleton</location>
    </subcellularLocation>
</comment>
<dbReference type="PANTHER" id="PTHR24206">
    <property type="entry name" value="OS06G0237300 PROTEIN"/>
    <property type="match status" value="1"/>
</dbReference>
<dbReference type="InterPro" id="IPR015915">
    <property type="entry name" value="Kelch-typ_b-propeller"/>
</dbReference>
<dbReference type="InterPro" id="IPR001781">
    <property type="entry name" value="Znf_LIM"/>
</dbReference>
<dbReference type="SUPFAM" id="SSF57716">
    <property type="entry name" value="Glucocorticoid receptor-like (DNA-binding domain)"/>
    <property type="match status" value="4"/>
</dbReference>
<protein>
    <recommendedName>
        <fullName evidence="10">LIM zinc-binding domain-containing protein</fullName>
    </recommendedName>
</protein>
<comment type="subunit">
    <text evidence="2">Interacts with F-actin.</text>
</comment>
<evidence type="ECO:0000256" key="4">
    <source>
        <dbReference type="ARBA" id="ARBA00022833"/>
    </source>
</evidence>
<keyword evidence="4 8" id="KW-0862">Zinc</keyword>
<dbReference type="CDD" id="cd09440">
    <property type="entry name" value="LIM1_SF3"/>
    <property type="match status" value="1"/>
</dbReference>
<dbReference type="AlphaFoldDB" id="A0A498JMF7"/>
<dbReference type="GO" id="GO:0046872">
    <property type="term" value="F:metal ion binding"/>
    <property type="evidence" value="ECO:0007669"/>
    <property type="project" value="UniProtKB-KW"/>
</dbReference>